<comment type="caution">
    <text evidence="5">The sequence shown here is derived from an EMBL/GenBank/DDBJ whole genome shotgun (WGS) entry which is preliminary data.</text>
</comment>
<comment type="pathway">
    <text evidence="1">Amino-acid degradation; 4-aminobutanoate degradation.</text>
</comment>
<dbReference type="InterPro" id="IPR016161">
    <property type="entry name" value="Ald_DH/histidinol_DH"/>
</dbReference>
<dbReference type="VEuPathDB" id="FungiDB:SI65_05088"/>
<dbReference type="STRING" id="573508.A0A1E3BH43"/>
<protein>
    <recommendedName>
        <fullName evidence="4">Aldehyde dehydrogenase domain-containing protein</fullName>
    </recommendedName>
</protein>
<dbReference type="GO" id="GO:0005737">
    <property type="term" value="C:cytoplasm"/>
    <property type="evidence" value="ECO:0007669"/>
    <property type="project" value="TreeGrafter"/>
</dbReference>
<dbReference type="FunFam" id="3.40.605.10:FF:000063">
    <property type="entry name" value="Succinate-semialdehyde dehydrogenase, mitochondrial"/>
    <property type="match status" value="1"/>
</dbReference>
<dbReference type="InterPro" id="IPR015590">
    <property type="entry name" value="Aldehyde_DH_dom"/>
</dbReference>
<dbReference type="GO" id="GO:0009450">
    <property type="term" value="P:gamma-aminobutyric acid catabolic process"/>
    <property type="evidence" value="ECO:0007669"/>
    <property type="project" value="TreeGrafter"/>
</dbReference>
<dbReference type="OrthoDB" id="310895at2759"/>
<evidence type="ECO:0000256" key="1">
    <source>
        <dbReference type="ARBA" id="ARBA00005176"/>
    </source>
</evidence>
<accession>A0A1E3BH43</accession>
<evidence type="ECO:0000313" key="5">
    <source>
        <dbReference type="EMBL" id="ODM20101.1"/>
    </source>
</evidence>
<dbReference type="Gene3D" id="3.40.309.10">
    <property type="entry name" value="Aldehyde Dehydrogenase, Chain A, domain 2"/>
    <property type="match status" value="1"/>
</dbReference>
<dbReference type="PANTHER" id="PTHR43353">
    <property type="entry name" value="SUCCINATE-SEMIALDEHYDE DEHYDROGENASE, MITOCHONDRIAL"/>
    <property type="match status" value="1"/>
</dbReference>
<gene>
    <name evidence="5" type="ORF">SI65_05088</name>
</gene>
<keyword evidence="6" id="KW-1185">Reference proteome</keyword>
<dbReference type="InterPro" id="IPR016162">
    <property type="entry name" value="Ald_DH_N"/>
</dbReference>
<dbReference type="FunFam" id="3.40.309.10:FF:000004">
    <property type="entry name" value="Succinate-semialdehyde dehydrogenase I"/>
    <property type="match status" value="1"/>
</dbReference>
<feature type="domain" description="Aldehyde dehydrogenase" evidence="4">
    <location>
        <begin position="74"/>
        <end position="458"/>
    </location>
</feature>
<evidence type="ECO:0000256" key="2">
    <source>
        <dbReference type="ARBA" id="ARBA00009986"/>
    </source>
</evidence>
<sequence length="464" mass="49620">MTHTVPQLKDKSLFIGECQVNGKWVKAQSGRTFEVTDPATNKVIGTCPEFSAADTERATKAASDAFPVFGKTLNGKPFPEAQGEVKYAAAFIEWFSEEAPRLYADVIPVSVPGNRVLTVKEPVGVCGLITPWNFPAAMITRKIGPALAAGCTVAAKSPGETLFTANALAELASRAGIPRGVVNIVTALENTAEVGRMITTHPDIKKVSFTGLTRVGKLLMGQASSSVKRVSWELGSNAPFIVFDDVKDIDSAVTGALASKFRGTGQTCVCANRFYIHHSLYEEFSKRLVERIEGFNVGPGFAEGVTHGPLIHPGAAQKVAEHVADARSKGARVLLGGHRIDEVGRTFFQPTVLGSMTHDMRIASEETFGPVAALFPFETEEEMIQLADRCDVGLAVYIFSDNVRRVFRVAEALEVGMVGANTGSVSDVVAPFGGVKESGFGREGSKYGIEEFVNIKSITLGGIF</sequence>
<dbReference type="Gene3D" id="3.40.605.10">
    <property type="entry name" value="Aldehyde Dehydrogenase, Chain A, domain 1"/>
    <property type="match status" value="2"/>
</dbReference>
<reference evidence="5 6" key="1">
    <citation type="journal article" date="2016" name="BMC Genomics">
        <title>Comparative genomic and transcriptomic analyses of the Fuzhuan brick tea-fermentation fungus Aspergillus cristatus.</title>
        <authorList>
            <person name="Ge Y."/>
            <person name="Wang Y."/>
            <person name="Liu Y."/>
            <person name="Tan Y."/>
            <person name="Ren X."/>
            <person name="Zhang X."/>
            <person name="Hyde K.D."/>
            <person name="Liu Y."/>
            <person name="Liu Z."/>
        </authorList>
    </citation>
    <scope>NUCLEOTIDE SEQUENCE [LARGE SCALE GENOMIC DNA]</scope>
    <source>
        <strain evidence="5 6">GZAAS20.1005</strain>
    </source>
</reference>
<evidence type="ECO:0000256" key="3">
    <source>
        <dbReference type="ARBA" id="ARBA00023002"/>
    </source>
</evidence>
<comment type="similarity">
    <text evidence="2">Belongs to the aldehyde dehydrogenase family.</text>
</comment>
<dbReference type="CDD" id="cd07103">
    <property type="entry name" value="ALDH_F5_SSADH_GabD"/>
    <property type="match status" value="1"/>
</dbReference>
<dbReference type="Proteomes" id="UP000094569">
    <property type="component" value="Unassembled WGS sequence"/>
</dbReference>
<feature type="domain" description="Aldehyde dehydrogenase" evidence="4">
    <location>
        <begin position="24"/>
        <end position="72"/>
    </location>
</feature>
<organism evidence="5 6">
    <name type="scientific">Aspergillus cristatus</name>
    <name type="common">Chinese Fuzhuan brick tea-fermentation fungus</name>
    <name type="synonym">Eurotium cristatum</name>
    <dbReference type="NCBI Taxonomy" id="573508"/>
    <lineage>
        <taxon>Eukaryota</taxon>
        <taxon>Fungi</taxon>
        <taxon>Dikarya</taxon>
        <taxon>Ascomycota</taxon>
        <taxon>Pezizomycotina</taxon>
        <taxon>Eurotiomycetes</taxon>
        <taxon>Eurotiomycetidae</taxon>
        <taxon>Eurotiales</taxon>
        <taxon>Aspergillaceae</taxon>
        <taxon>Aspergillus</taxon>
        <taxon>Aspergillus subgen. Aspergillus</taxon>
    </lineage>
</organism>
<evidence type="ECO:0000259" key="4">
    <source>
        <dbReference type="Pfam" id="PF00171"/>
    </source>
</evidence>
<dbReference type="AlphaFoldDB" id="A0A1E3BH43"/>
<keyword evidence="3" id="KW-0560">Oxidoreductase</keyword>
<dbReference type="InterPro" id="IPR050740">
    <property type="entry name" value="Aldehyde_DH_Superfamily"/>
</dbReference>
<name>A0A1E3BH43_ASPCR</name>
<dbReference type="SUPFAM" id="SSF53720">
    <property type="entry name" value="ALDH-like"/>
    <property type="match status" value="1"/>
</dbReference>
<dbReference type="GO" id="GO:0004777">
    <property type="term" value="F:succinate-semialdehyde dehydrogenase (NAD+) activity"/>
    <property type="evidence" value="ECO:0007669"/>
    <property type="project" value="TreeGrafter"/>
</dbReference>
<proteinExistence type="inferred from homology"/>
<dbReference type="PANTHER" id="PTHR43353:SF5">
    <property type="entry name" value="SUCCINATE-SEMIALDEHYDE DEHYDROGENASE, MITOCHONDRIAL"/>
    <property type="match status" value="1"/>
</dbReference>
<dbReference type="EMBL" id="JXNT01000004">
    <property type="protein sequence ID" value="ODM20101.1"/>
    <property type="molecule type" value="Genomic_DNA"/>
</dbReference>
<evidence type="ECO:0000313" key="6">
    <source>
        <dbReference type="Proteomes" id="UP000094569"/>
    </source>
</evidence>
<dbReference type="Pfam" id="PF00171">
    <property type="entry name" value="Aldedh"/>
    <property type="match status" value="2"/>
</dbReference>
<dbReference type="InterPro" id="IPR016163">
    <property type="entry name" value="Ald_DH_C"/>
</dbReference>